<comment type="subcellular location">
    <subcellularLocation>
        <location evidence="1">Periplasm</location>
    </subcellularLocation>
</comment>
<comment type="similarity">
    <text evidence="2">Belongs to the bacterial solute-binding protein 5 family.</text>
</comment>
<organism evidence="4 5">
    <name type="scientific">Chelatococcus asaccharovorans</name>
    <dbReference type="NCBI Taxonomy" id="28210"/>
    <lineage>
        <taxon>Bacteria</taxon>
        <taxon>Pseudomonadati</taxon>
        <taxon>Pseudomonadota</taxon>
        <taxon>Alphaproteobacteria</taxon>
        <taxon>Hyphomicrobiales</taxon>
        <taxon>Chelatococcaceae</taxon>
        <taxon>Chelatococcus</taxon>
    </lineage>
</organism>
<dbReference type="EMBL" id="QJJK01000003">
    <property type="protein sequence ID" value="PXW61790.1"/>
    <property type="molecule type" value="Genomic_DNA"/>
</dbReference>
<evidence type="ECO:0000313" key="4">
    <source>
        <dbReference type="EMBL" id="PXW61790.1"/>
    </source>
</evidence>
<dbReference type="GO" id="GO:0015833">
    <property type="term" value="P:peptide transport"/>
    <property type="evidence" value="ECO:0007669"/>
    <property type="project" value="TreeGrafter"/>
</dbReference>
<dbReference type="Gene3D" id="3.40.190.10">
    <property type="entry name" value="Periplasmic binding protein-like II"/>
    <property type="match status" value="1"/>
</dbReference>
<evidence type="ECO:0000256" key="2">
    <source>
        <dbReference type="ARBA" id="ARBA00005695"/>
    </source>
</evidence>
<dbReference type="GO" id="GO:1904680">
    <property type="term" value="F:peptide transmembrane transporter activity"/>
    <property type="evidence" value="ECO:0007669"/>
    <property type="project" value="TreeGrafter"/>
</dbReference>
<evidence type="ECO:0000259" key="3">
    <source>
        <dbReference type="Pfam" id="PF00496"/>
    </source>
</evidence>
<dbReference type="Pfam" id="PF00496">
    <property type="entry name" value="SBP_bac_5"/>
    <property type="match status" value="1"/>
</dbReference>
<dbReference type="PROSITE" id="PS51318">
    <property type="entry name" value="TAT"/>
    <property type="match status" value="1"/>
</dbReference>
<dbReference type="SUPFAM" id="SSF53850">
    <property type="entry name" value="Periplasmic binding protein-like II"/>
    <property type="match status" value="1"/>
</dbReference>
<feature type="domain" description="Solute-binding protein family 5" evidence="3">
    <location>
        <begin position="78"/>
        <end position="417"/>
    </location>
</feature>
<dbReference type="GO" id="GO:0043190">
    <property type="term" value="C:ATP-binding cassette (ABC) transporter complex"/>
    <property type="evidence" value="ECO:0007669"/>
    <property type="project" value="InterPro"/>
</dbReference>
<dbReference type="InterPro" id="IPR030678">
    <property type="entry name" value="Peptide/Ni-bd"/>
</dbReference>
<dbReference type="InterPro" id="IPR000914">
    <property type="entry name" value="SBP_5_dom"/>
</dbReference>
<sequence length="514" mass="54406">MGLRRRTFLGLATAMGVAALTGSNSELALARDSGKTLTFGLSANVGNLVYGPSRGAAQFIVNQQLHRGLVKFDENGRIVPALAESFEAVDPSTYRFTLRDGLTFHDGSPITSATVKASLDYLANRSVGAAIYAALSTLASIETPDARTVVIKLSKPNASFLDYLADPNAGISPASALASGAANWIGAGPFKLQANDSGVSLTLAKADTYYDKDNVALAGIKFIYYPDSTARTNALIAGDVQMIDFVGWEDFDRVEADKKLVLDAVPGPFVYMLFNTERAPFDNPKVRQAVAHAINRENVVAAAFYGHGTPLNGIPVSPGNDRFDPKMGELWTYDPDKARALLASAGVAEGLKVSLLTSSTYSFFRDMALSVQADLQAVGIEAELDAPDWPTYTASKNSGKYGLAVAGGAPSVTGPVYLQAYVVGAPASSFGSYGYNASDIVAHIQAGEALSNDAAARAEYMKAVDIIRDAVPFLPVAQRSQAFARSNTVEGFKNLPGFLSITGTGYMLEKTSIR</sequence>
<name>A0A2V3UNU8_9HYPH</name>
<dbReference type="InterPro" id="IPR039424">
    <property type="entry name" value="SBP_5"/>
</dbReference>
<dbReference type="GO" id="GO:0030288">
    <property type="term" value="C:outer membrane-bounded periplasmic space"/>
    <property type="evidence" value="ECO:0007669"/>
    <property type="project" value="UniProtKB-ARBA"/>
</dbReference>
<comment type="caution">
    <text evidence="4">The sequence shown here is derived from an EMBL/GenBank/DDBJ whole genome shotgun (WGS) entry which is preliminary data.</text>
</comment>
<reference evidence="4 5" key="1">
    <citation type="submission" date="2018-05" db="EMBL/GenBank/DDBJ databases">
        <title>Genomic Encyclopedia of Type Strains, Phase IV (KMG-IV): sequencing the most valuable type-strain genomes for metagenomic binning, comparative biology and taxonomic classification.</title>
        <authorList>
            <person name="Goeker M."/>
        </authorList>
    </citation>
    <scope>NUCLEOTIDE SEQUENCE [LARGE SCALE GENOMIC DNA]</scope>
    <source>
        <strain evidence="4 5">DSM 6462</strain>
    </source>
</reference>
<accession>A0A2V3UNU8</accession>
<proteinExistence type="inferred from homology"/>
<evidence type="ECO:0000256" key="1">
    <source>
        <dbReference type="ARBA" id="ARBA00004418"/>
    </source>
</evidence>
<dbReference type="RefSeq" id="WP_170147150.1">
    <property type="nucleotide sequence ID" value="NZ_JAHBRY010000001.1"/>
</dbReference>
<dbReference type="Gene3D" id="3.10.105.10">
    <property type="entry name" value="Dipeptide-binding Protein, Domain 3"/>
    <property type="match status" value="1"/>
</dbReference>
<evidence type="ECO:0000313" key="5">
    <source>
        <dbReference type="Proteomes" id="UP000248021"/>
    </source>
</evidence>
<dbReference type="PANTHER" id="PTHR30290">
    <property type="entry name" value="PERIPLASMIC BINDING COMPONENT OF ABC TRANSPORTER"/>
    <property type="match status" value="1"/>
</dbReference>
<protein>
    <submittedName>
        <fullName evidence="4">Peptide/nickel transport system substrate-binding protein</fullName>
    </submittedName>
</protein>
<dbReference type="Proteomes" id="UP000248021">
    <property type="component" value="Unassembled WGS sequence"/>
</dbReference>
<gene>
    <name evidence="4" type="ORF">C7450_103308</name>
</gene>
<dbReference type="PIRSF" id="PIRSF002741">
    <property type="entry name" value="MppA"/>
    <property type="match status" value="1"/>
</dbReference>
<keyword evidence="5" id="KW-1185">Reference proteome</keyword>
<dbReference type="InterPro" id="IPR006311">
    <property type="entry name" value="TAT_signal"/>
</dbReference>
<dbReference type="Gene3D" id="3.90.76.10">
    <property type="entry name" value="Dipeptide-binding Protein, Domain 1"/>
    <property type="match status" value="1"/>
</dbReference>
<dbReference type="AlphaFoldDB" id="A0A2V3UNU8"/>